<sequence length="577" mass="62385">MGFARSLACVLLGPALLPTTLMAQTSGAPTREEIERGRPPLAAPLPPARVTVEGDIERAPCPLADPQYAKMTVTLSAVQFEGLQGLSPEMLRPAWEGQTGREIPIAALCDIRDSAATILREGGYLAAIQVPPQRIEKGGVVRFDVLLAKLVGVQVRGDAGRGEKLIAAHLEAIKDRPLFNIHEAERHLLLAGDLPGYDVRLTLRPANTAPGEVVGEVLVTRQRFQVDANVQNYGSNDTGRWGGLARVQVNDLTGLGDMTTFSIFNTADVSEQTVLQAGHSFFVGHDGLRLTGDLTYAWTNPDIGLDIKSQTLIAGLAGSYPLIRRQSQNLLGTLGFEFVDQKVDFGPIRLSKDKLRVLYARLDYDIIDSASLGSTIGYSGAEPRWRAGGSVEARHGLSIFDASKPGSLTAKPEADPTALVLRATAYGEYRPTPKLTFSLSPRFQYSPDPLLSYEEMSAGNYSFGRGYDPGTIIGDSGIGLQAEVRYGSIMPKGVNALAFQPFAFFDAGWIWNEDSAFAGLDPQKLYSAGGGIRGAWGNHARVDLTLAVPMERTGFLNRRGDPRLLLSVTTKLVPWRQ</sequence>
<dbReference type="Pfam" id="PF03865">
    <property type="entry name" value="ShlB"/>
    <property type="match status" value="1"/>
</dbReference>
<dbReference type="InterPro" id="IPR051544">
    <property type="entry name" value="TPS_OM_transporter"/>
</dbReference>
<evidence type="ECO:0000256" key="3">
    <source>
        <dbReference type="ARBA" id="ARBA00023237"/>
    </source>
</evidence>
<keyword evidence="3" id="KW-0998">Cell outer membrane</keyword>
<dbReference type="InterPro" id="IPR013686">
    <property type="entry name" value="Polypept-transport_assoc_ShlB"/>
</dbReference>
<evidence type="ECO:0000259" key="5">
    <source>
        <dbReference type="Pfam" id="PF03865"/>
    </source>
</evidence>
<evidence type="ECO:0000313" key="8">
    <source>
        <dbReference type="Proteomes" id="UP000575068"/>
    </source>
</evidence>
<name>A0A840HWC6_9SPHN</name>
<dbReference type="PANTHER" id="PTHR34597:SF6">
    <property type="entry name" value="BLR6126 PROTEIN"/>
    <property type="match status" value="1"/>
</dbReference>
<dbReference type="RefSeq" id="WP_184475610.1">
    <property type="nucleotide sequence ID" value="NZ_JACHOV010000007.1"/>
</dbReference>
<organism evidence="7 8">
    <name type="scientific">Rhizorhapis suberifaciens</name>
    <name type="common">corky root of lettuce</name>
    <dbReference type="NCBI Taxonomy" id="13656"/>
    <lineage>
        <taxon>Bacteria</taxon>
        <taxon>Pseudomonadati</taxon>
        <taxon>Pseudomonadota</taxon>
        <taxon>Alphaproteobacteria</taxon>
        <taxon>Sphingomonadales</taxon>
        <taxon>Sphingomonadaceae</taxon>
        <taxon>Rhizorhapis</taxon>
    </lineage>
</organism>
<evidence type="ECO:0000313" key="7">
    <source>
        <dbReference type="EMBL" id="MBB4641828.1"/>
    </source>
</evidence>
<keyword evidence="1" id="KW-1134">Transmembrane beta strand</keyword>
<protein>
    <submittedName>
        <fullName evidence="7">Hemolysin activation/secretion protein</fullName>
    </submittedName>
</protein>
<evidence type="ECO:0000256" key="4">
    <source>
        <dbReference type="SAM" id="SignalP"/>
    </source>
</evidence>
<dbReference type="InterPro" id="IPR005565">
    <property type="entry name" value="Hemolysn_activator_HlyB_C"/>
</dbReference>
<dbReference type="Proteomes" id="UP000575068">
    <property type="component" value="Unassembled WGS sequence"/>
</dbReference>
<reference evidence="7 8" key="1">
    <citation type="submission" date="2020-08" db="EMBL/GenBank/DDBJ databases">
        <title>Genomic Encyclopedia of Type Strains, Phase IV (KMG-IV): sequencing the most valuable type-strain genomes for metagenomic binning, comparative biology and taxonomic classification.</title>
        <authorList>
            <person name="Goeker M."/>
        </authorList>
    </citation>
    <scope>NUCLEOTIDE SEQUENCE [LARGE SCALE GENOMIC DNA]</scope>
    <source>
        <strain evidence="7 8">DSM 7465</strain>
    </source>
</reference>
<feature type="domain" description="Haemolysin activator HlyB C-terminal" evidence="5">
    <location>
        <begin position="388"/>
        <end position="533"/>
    </location>
</feature>
<evidence type="ECO:0000256" key="2">
    <source>
        <dbReference type="ARBA" id="ARBA00022692"/>
    </source>
</evidence>
<evidence type="ECO:0000259" key="6">
    <source>
        <dbReference type="Pfam" id="PF08479"/>
    </source>
</evidence>
<keyword evidence="4" id="KW-0732">Signal</keyword>
<keyword evidence="8" id="KW-1185">Reference proteome</keyword>
<dbReference type="EMBL" id="JACHOV010000007">
    <property type="protein sequence ID" value="MBB4641828.1"/>
    <property type="molecule type" value="Genomic_DNA"/>
</dbReference>
<feature type="chain" id="PRO_5032958342" evidence="4">
    <location>
        <begin position="24"/>
        <end position="577"/>
    </location>
</feature>
<evidence type="ECO:0000256" key="1">
    <source>
        <dbReference type="ARBA" id="ARBA00022452"/>
    </source>
</evidence>
<dbReference type="GO" id="GO:0098046">
    <property type="term" value="C:type V protein secretion system complex"/>
    <property type="evidence" value="ECO:0007669"/>
    <property type="project" value="TreeGrafter"/>
</dbReference>
<dbReference type="GO" id="GO:0008320">
    <property type="term" value="F:protein transmembrane transporter activity"/>
    <property type="evidence" value="ECO:0007669"/>
    <property type="project" value="TreeGrafter"/>
</dbReference>
<feature type="domain" description="Polypeptide-transport-associated ShlB-type" evidence="6">
    <location>
        <begin position="74"/>
        <end position="145"/>
    </location>
</feature>
<dbReference type="Gene3D" id="3.10.20.310">
    <property type="entry name" value="membrane protein fhac"/>
    <property type="match status" value="1"/>
</dbReference>
<gene>
    <name evidence="7" type="ORF">HNQ99_002141</name>
</gene>
<proteinExistence type="predicted"/>
<dbReference type="AlphaFoldDB" id="A0A840HWC6"/>
<keyword evidence="1" id="KW-0472">Membrane</keyword>
<keyword evidence="2" id="KW-0812">Transmembrane</keyword>
<dbReference type="GO" id="GO:0046819">
    <property type="term" value="P:protein secretion by the type V secretion system"/>
    <property type="evidence" value="ECO:0007669"/>
    <property type="project" value="TreeGrafter"/>
</dbReference>
<comment type="caution">
    <text evidence="7">The sequence shown here is derived from an EMBL/GenBank/DDBJ whole genome shotgun (WGS) entry which is preliminary data.</text>
</comment>
<dbReference type="Pfam" id="PF08479">
    <property type="entry name" value="POTRA_2"/>
    <property type="match status" value="1"/>
</dbReference>
<dbReference type="PANTHER" id="PTHR34597">
    <property type="entry name" value="SLR1661 PROTEIN"/>
    <property type="match status" value="1"/>
</dbReference>
<accession>A0A840HWC6</accession>
<dbReference type="Gene3D" id="2.40.160.50">
    <property type="entry name" value="membrane protein fhac: a member of the omp85/tpsb transporter family"/>
    <property type="match status" value="1"/>
</dbReference>
<feature type="signal peptide" evidence="4">
    <location>
        <begin position="1"/>
        <end position="23"/>
    </location>
</feature>